<protein>
    <submittedName>
        <fullName evidence="2">Three-Cys-motif partner protein TcmP</fullName>
    </submittedName>
</protein>
<feature type="region of interest" description="Disordered" evidence="1">
    <location>
        <begin position="29"/>
        <end position="78"/>
    </location>
</feature>
<name>A0A6H9ZBA6_9ACTN</name>
<dbReference type="AlphaFoldDB" id="A0A6H9ZBA6"/>
<keyword evidence="3" id="KW-1185">Reference proteome</keyword>
<evidence type="ECO:0000313" key="2">
    <source>
        <dbReference type="EMBL" id="KAB2351602.1"/>
    </source>
</evidence>
<organism evidence="2 3">
    <name type="scientific">Actinomadura rudentiformis</name>
    <dbReference type="NCBI Taxonomy" id="359158"/>
    <lineage>
        <taxon>Bacteria</taxon>
        <taxon>Bacillati</taxon>
        <taxon>Actinomycetota</taxon>
        <taxon>Actinomycetes</taxon>
        <taxon>Streptosporangiales</taxon>
        <taxon>Thermomonosporaceae</taxon>
        <taxon>Actinomadura</taxon>
    </lineage>
</organism>
<evidence type="ECO:0000313" key="3">
    <source>
        <dbReference type="Proteomes" id="UP000468735"/>
    </source>
</evidence>
<dbReference type="EMBL" id="WBMT01000002">
    <property type="protein sequence ID" value="KAB2351602.1"/>
    <property type="molecule type" value="Genomic_DNA"/>
</dbReference>
<dbReference type="InterPro" id="IPR031009">
    <property type="entry name" value="Tcm_partner"/>
</dbReference>
<dbReference type="Proteomes" id="UP000468735">
    <property type="component" value="Unassembled WGS sequence"/>
</dbReference>
<dbReference type="OrthoDB" id="5070486at2"/>
<comment type="caution">
    <text evidence="2">The sequence shown here is derived from an EMBL/GenBank/DDBJ whole genome shotgun (WGS) entry which is preliminary data.</text>
</comment>
<gene>
    <name evidence="2" type="primary">tcmP</name>
    <name evidence="2" type="ORF">F8566_05095</name>
</gene>
<dbReference type="NCBIfam" id="TIGR04474">
    <property type="entry name" value="tcm_partner"/>
    <property type="match status" value="1"/>
</dbReference>
<sequence length="462" mass="50710">MKAALGIAAWTRTGSGIYGTNASLRTCRSSSSNGAGALPKPEAAPSTVVPGTNDPTPNTRQTRSRPSRRCDRSRSAPFRKCPSGYIPGVPVPSEPIWSCDPHTVAKHQILKVYLKQWLPTLLLGGYRGVTYAEGFAGSGVYQGGEAGSPVIALRAALGQRQLLEAGKTVDLVFIEEDQRRFDILKQELTKVWAAASQAAPVPATLRRPHLRCADHADVLLPVLEQIGAMRQPVFAFLDSWGGTDVPLDIARAIATAPASEVLVTFGTRYLIRFGEQDRQKEEGDRVFGGTAWRKVFTLPAGQKKLFLVSTYRRSLQEAGFRYVTSFEMLDEGGHDLHLVHGTSHLRGLEKMKNAMWEVDKVGGVQFRDPRDPAQGLLELGLEPNLMGPLHRALQARLTERPHTVAELKQHALCETAYRAQHVFPLVRRMLREGHIEQSTPGPLSDNTLLQLAGPKPVQDSLF</sequence>
<reference evidence="2 3" key="1">
    <citation type="submission" date="2019-09" db="EMBL/GenBank/DDBJ databases">
        <title>Actinomadura physcomitrii sp. nov., a novel actinomycete isolated from moss [Physcomitrium sphaericum (Ludw) Fuernr].</title>
        <authorList>
            <person name="Zhuang X."/>
            <person name="Liu C."/>
        </authorList>
    </citation>
    <scope>NUCLEOTIDE SEQUENCE [LARGE SCALE GENOMIC DNA]</scope>
    <source>
        <strain evidence="2 3">HMC1</strain>
    </source>
</reference>
<evidence type="ECO:0000256" key="1">
    <source>
        <dbReference type="SAM" id="MobiDB-lite"/>
    </source>
</evidence>
<accession>A0A6H9ZBA6</accession>
<proteinExistence type="predicted"/>